<evidence type="ECO:0000256" key="1">
    <source>
        <dbReference type="SAM" id="MobiDB-lite"/>
    </source>
</evidence>
<name>A0A0F9MQ02_9ZZZZ</name>
<proteinExistence type="predicted"/>
<sequence>MNWGACHSKFRVAGTTSREATDDDRPVDIRTPSPCRADSHYSTVGSAQIPEPPRVYTGAHRCARSGILSPRVPALRGDTEFKGDQEIFKDTSIPPPIKMGGLHGGDVMKRF</sequence>
<feature type="compositionally biased region" description="Basic and acidic residues" evidence="1">
    <location>
        <begin position="19"/>
        <end position="28"/>
    </location>
</feature>
<evidence type="ECO:0000313" key="2">
    <source>
        <dbReference type="EMBL" id="KKN01472.1"/>
    </source>
</evidence>
<reference evidence="2" key="1">
    <citation type="journal article" date="2015" name="Nature">
        <title>Complex archaea that bridge the gap between prokaryotes and eukaryotes.</title>
        <authorList>
            <person name="Spang A."/>
            <person name="Saw J.H."/>
            <person name="Jorgensen S.L."/>
            <person name="Zaremba-Niedzwiedzka K."/>
            <person name="Martijn J."/>
            <person name="Lind A.E."/>
            <person name="van Eijk R."/>
            <person name="Schleper C."/>
            <person name="Guy L."/>
            <person name="Ettema T.J."/>
        </authorList>
    </citation>
    <scope>NUCLEOTIDE SEQUENCE</scope>
</reference>
<comment type="caution">
    <text evidence="2">The sequence shown here is derived from an EMBL/GenBank/DDBJ whole genome shotgun (WGS) entry which is preliminary data.</text>
</comment>
<dbReference type="AlphaFoldDB" id="A0A0F9MQ02"/>
<organism evidence="2">
    <name type="scientific">marine sediment metagenome</name>
    <dbReference type="NCBI Taxonomy" id="412755"/>
    <lineage>
        <taxon>unclassified sequences</taxon>
        <taxon>metagenomes</taxon>
        <taxon>ecological metagenomes</taxon>
    </lineage>
</organism>
<gene>
    <name evidence="2" type="ORF">LCGC14_1127430</name>
</gene>
<protein>
    <submittedName>
        <fullName evidence="2">Uncharacterized protein</fullName>
    </submittedName>
</protein>
<dbReference type="EMBL" id="LAZR01005257">
    <property type="protein sequence ID" value="KKN01472.1"/>
    <property type="molecule type" value="Genomic_DNA"/>
</dbReference>
<accession>A0A0F9MQ02</accession>
<feature type="region of interest" description="Disordered" evidence="1">
    <location>
        <begin position="1"/>
        <end position="53"/>
    </location>
</feature>